<proteinExistence type="predicted"/>
<feature type="transmembrane region" description="Helical" evidence="19">
    <location>
        <begin position="329"/>
        <end position="351"/>
    </location>
</feature>
<keyword evidence="19" id="KW-0812">Transmembrane</keyword>
<evidence type="ECO:0000256" key="17">
    <source>
        <dbReference type="ARBA" id="ARBA00024827"/>
    </source>
</evidence>
<keyword evidence="6" id="KW-0004">4Fe-4S</keyword>
<dbReference type="CDD" id="cd16917">
    <property type="entry name" value="HATPase_UhpB-NarQ-NarX-like"/>
    <property type="match status" value="1"/>
</dbReference>
<dbReference type="Pfam" id="PF07730">
    <property type="entry name" value="HisKA_3"/>
    <property type="match status" value="1"/>
</dbReference>
<dbReference type="GO" id="GO:0005524">
    <property type="term" value="F:ATP binding"/>
    <property type="evidence" value="ECO:0007669"/>
    <property type="project" value="UniProtKB-KW"/>
</dbReference>
<dbReference type="PANTHER" id="PTHR24421:SF10">
    <property type="entry name" value="NITRATE_NITRITE SENSOR PROTEIN NARQ"/>
    <property type="match status" value="1"/>
</dbReference>
<keyword evidence="10" id="KW-0479">Metal-binding</keyword>
<evidence type="ECO:0000256" key="3">
    <source>
        <dbReference type="ARBA" id="ARBA00004496"/>
    </source>
</evidence>
<evidence type="ECO:0000256" key="2">
    <source>
        <dbReference type="ARBA" id="ARBA00001966"/>
    </source>
</evidence>
<evidence type="ECO:0000256" key="10">
    <source>
        <dbReference type="ARBA" id="ARBA00022723"/>
    </source>
</evidence>
<keyword evidence="7" id="KW-0963">Cytoplasm</keyword>
<dbReference type="Gene3D" id="1.20.5.1930">
    <property type="match status" value="1"/>
</dbReference>
<evidence type="ECO:0000259" key="20">
    <source>
        <dbReference type="PROSITE" id="PS50109"/>
    </source>
</evidence>
<keyword evidence="19" id="KW-1133">Transmembrane helix</keyword>
<dbReference type="EMBL" id="CP045997">
    <property type="protein sequence ID" value="QHV99356.1"/>
    <property type="molecule type" value="Genomic_DNA"/>
</dbReference>
<evidence type="ECO:0000256" key="9">
    <source>
        <dbReference type="ARBA" id="ARBA00022679"/>
    </source>
</evidence>
<dbReference type="GO" id="GO:0000155">
    <property type="term" value="F:phosphorelay sensor kinase activity"/>
    <property type="evidence" value="ECO:0007669"/>
    <property type="project" value="InterPro"/>
</dbReference>
<dbReference type="Pfam" id="PF02518">
    <property type="entry name" value="HATPase_c"/>
    <property type="match status" value="1"/>
</dbReference>
<dbReference type="RefSeq" id="WP_162389760.1">
    <property type="nucleotide sequence ID" value="NZ_CP045997.1"/>
</dbReference>
<evidence type="ECO:0000256" key="19">
    <source>
        <dbReference type="SAM" id="Phobius"/>
    </source>
</evidence>
<gene>
    <name evidence="21" type="ORF">GJR95_32015</name>
</gene>
<name>A0A6P1W6L5_9BACT</name>
<dbReference type="SMART" id="SM00387">
    <property type="entry name" value="HATPase_c"/>
    <property type="match status" value="1"/>
</dbReference>
<dbReference type="InterPro" id="IPR011712">
    <property type="entry name" value="Sig_transdc_His_kin_sub3_dim/P"/>
</dbReference>
<keyword evidence="16" id="KW-0411">Iron-sulfur</keyword>
<evidence type="ECO:0000256" key="18">
    <source>
        <dbReference type="ARBA" id="ARBA00030800"/>
    </source>
</evidence>
<organism evidence="21 22">
    <name type="scientific">Spirosoma endbachense</name>
    <dbReference type="NCBI Taxonomy" id="2666025"/>
    <lineage>
        <taxon>Bacteria</taxon>
        <taxon>Pseudomonadati</taxon>
        <taxon>Bacteroidota</taxon>
        <taxon>Cytophagia</taxon>
        <taxon>Cytophagales</taxon>
        <taxon>Cytophagaceae</taxon>
        <taxon>Spirosoma</taxon>
    </lineage>
</organism>
<comment type="function">
    <text evidence="17">Member of the two-component regulatory system NreB/NreC involved in the control of dissimilatory nitrate/nitrite reduction in response to oxygen. NreB functions as a direct oxygen sensor histidine kinase which is autophosphorylated, in the absence of oxygen, probably at the conserved histidine residue, and transfers its phosphate group probably to a conserved aspartate residue of NreC. NreB/NreC activates the expression of the nitrate (narGHJI) and nitrite (nir) reductase operons, as well as the putative nitrate transporter gene narT.</text>
</comment>
<keyword evidence="14" id="KW-0408">Iron</keyword>
<evidence type="ECO:0000256" key="13">
    <source>
        <dbReference type="ARBA" id="ARBA00022840"/>
    </source>
</evidence>
<comment type="catalytic activity">
    <reaction evidence="1">
        <text>ATP + protein L-histidine = ADP + protein N-phospho-L-histidine.</text>
        <dbReference type="EC" id="2.7.13.3"/>
    </reaction>
</comment>
<sequence length="597" mass="68799">MKFFSPRSGWWTTAFFLLVLTGGFQSVKAESDTTSIDSLKKQIKLLVQDKQYGQAAQSYDYLGRLYHRLYGYNKYTMDSYFSSLKYYSLMGDSLGYFNEYLVIGDYYTQDYFMQDYAEQYLKKAQQYFERTHNMPKVIECRLGFDNIAHYREPMPPSLMTHLRETERLSVQYKQAFSQAYALNLLANTYSRAKRPDSADYFARRSLLISNRLKVDWLIALNYFYLGLVEQFRQHSLAAIEAYQKSYNISKVENNLGMMRELSRHTADSYSRMGDYKKAYDWSLKTLDFAVQFYTSEQTKSIRLQELDSQIKTLAVEKQLVEEQRRNQNVLNSVLVVGLIISILGVFALVYLRRQQKLINHQQTVIAQQQFRQLELKSLRAMIEGQEGERSRIARDLHDGLGIQLSRIKLFVEAHQDELPVSVKDPLNQFLDEACTETRLISNDLRPYALSTFGLLPALEDLVQKLNLVNKTKLVLDHYGEIPTLGDEASVMIYRVVQELLNNALKHAQAQTVTIQLMVSEETILISVDDDGQGVNFDNLQAKGNGIANIESRIAYLGGQVMWQSEVGKGTSVMISLPMQKLQKTEDQTGIMDFSPHS</sequence>
<dbReference type="GO" id="GO:0051539">
    <property type="term" value="F:4 iron, 4 sulfur cluster binding"/>
    <property type="evidence" value="ECO:0007669"/>
    <property type="project" value="UniProtKB-KW"/>
</dbReference>
<evidence type="ECO:0000313" key="22">
    <source>
        <dbReference type="Proteomes" id="UP000464577"/>
    </source>
</evidence>
<dbReference type="Gene3D" id="1.25.40.10">
    <property type="entry name" value="Tetratricopeptide repeat domain"/>
    <property type="match status" value="1"/>
</dbReference>
<evidence type="ECO:0000313" key="21">
    <source>
        <dbReference type="EMBL" id="QHV99356.1"/>
    </source>
</evidence>
<keyword evidence="15" id="KW-0902">Two-component regulatory system</keyword>
<keyword evidence="22" id="KW-1185">Reference proteome</keyword>
<dbReference type="Gene3D" id="3.30.565.10">
    <property type="entry name" value="Histidine kinase-like ATPase, C-terminal domain"/>
    <property type="match status" value="1"/>
</dbReference>
<dbReference type="InterPro" id="IPR004358">
    <property type="entry name" value="Sig_transdc_His_kin-like_C"/>
</dbReference>
<evidence type="ECO:0000256" key="15">
    <source>
        <dbReference type="ARBA" id="ARBA00023012"/>
    </source>
</evidence>
<dbReference type="PRINTS" id="PR00344">
    <property type="entry name" value="BCTRLSENSOR"/>
</dbReference>
<evidence type="ECO:0000256" key="5">
    <source>
        <dbReference type="ARBA" id="ARBA00017322"/>
    </source>
</evidence>
<keyword evidence="8" id="KW-0597">Phosphoprotein</keyword>
<dbReference type="PANTHER" id="PTHR24421">
    <property type="entry name" value="NITRATE/NITRITE SENSOR PROTEIN NARX-RELATED"/>
    <property type="match status" value="1"/>
</dbReference>
<reference evidence="21 22" key="1">
    <citation type="submission" date="2019-11" db="EMBL/GenBank/DDBJ databases">
        <title>Spirosoma endbachense sp. nov., isolated from a natural salt meadow.</title>
        <authorList>
            <person name="Rojas J."/>
            <person name="Ambika Manirajan B."/>
            <person name="Ratering S."/>
            <person name="Suarez C."/>
            <person name="Geissler-Plaum R."/>
            <person name="Schnell S."/>
        </authorList>
    </citation>
    <scope>NUCLEOTIDE SEQUENCE [LARGE SCALE GENOMIC DNA]</scope>
    <source>
        <strain evidence="21 22">I-24</strain>
    </source>
</reference>
<dbReference type="InterPro" id="IPR011990">
    <property type="entry name" value="TPR-like_helical_dom_sf"/>
</dbReference>
<dbReference type="InterPro" id="IPR036890">
    <property type="entry name" value="HATPase_C_sf"/>
</dbReference>
<dbReference type="AlphaFoldDB" id="A0A6P1W6L5"/>
<evidence type="ECO:0000256" key="8">
    <source>
        <dbReference type="ARBA" id="ARBA00022553"/>
    </source>
</evidence>
<dbReference type="Proteomes" id="UP000464577">
    <property type="component" value="Chromosome"/>
</dbReference>
<protein>
    <recommendedName>
        <fullName evidence="5">Oxygen sensor histidine kinase NreB</fullName>
        <ecNumber evidence="4">2.7.13.3</ecNumber>
    </recommendedName>
    <alternativeName>
        <fullName evidence="18">Nitrogen regulation protein B</fullName>
    </alternativeName>
</protein>
<keyword evidence="13" id="KW-0067">ATP-binding</keyword>
<keyword evidence="12 21" id="KW-0418">Kinase</keyword>
<comment type="cofactor">
    <cofactor evidence="2">
        <name>[4Fe-4S] cluster</name>
        <dbReference type="ChEBI" id="CHEBI:49883"/>
    </cofactor>
</comment>
<dbReference type="GO" id="GO:0016020">
    <property type="term" value="C:membrane"/>
    <property type="evidence" value="ECO:0007669"/>
    <property type="project" value="InterPro"/>
</dbReference>
<keyword evidence="11" id="KW-0547">Nucleotide-binding</keyword>
<dbReference type="GO" id="GO:0046983">
    <property type="term" value="F:protein dimerization activity"/>
    <property type="evidence" value="ECO:0007669"/>
    <property type="project" value="InterPro"/>
</dbReference>
<keyword evidence="19" id="KW-0472">Membrane</keyword>
<dbReference type="InterPro" id="IPR005467">
    <property type="entry name" value="His_kinase_dom"/>
</dbReference>
<keyword evidence="9" id="KW-0808">Transferase</keyword>
<dbReference type="SUPFAM" id="SSF48452">
    <property type="entry name" value="TPR-like"/>
    <property type="match status" value="1"/>
</dbReference>
<evidence type="ECO:0000256" key="4">
    <source>
        <dbReference type="ARBA" id="ARBA00012438"/>
    </source>
</evidence>
<dbReference type="SUPFAM" id="SSF55874">
    <property type="entry name" value="ATPase domain of HSP90 chaperone/DNA topoisomerase II/histidine kinase"/>
    <property type="match status" value="1"/>
</dbReference>
<dbReference type="InterPro" id="IPR003594">
    <property type="entry name" value="HATPase_dom"/>
</dbReference>
<dbReference type="GO" id="GO:0046872">
    <property type="term" value="F:metal ion binding"/>
    <property type="evidence" value="ECO:0007669"/>
    <property type="project" value="UniProtKB-KW"/>
</dbReference>
<evidence type="ECO:0000256" key="7">
    <source>
        <dbReference type="ARBA" id="ARBA00022490"/>
    </source>
</evidence>
<dbReference type="EC" id="2.7.13.3" evidence="4"/>
<evidence type="ECO:0000256" key="12">
    <source>
        <dbReference type="ARBA" id="ARBA00022777"/>
    </source>
</evidence>
<comment type="subcellular location">
    <subcellularLocation>
        <location evidence="3">Cytoplasm</location>
    </subcellularLocation>
</comment>
<evidence type="ECO:0000256" key="16">
    <source>
        <dbReference type="ARBA" id="ARBA00023014"/>
    </source>
</evidence>
<feature type="domain" description="Histidine kinase" evidence="20">
    <location>
        <begin position="492"/>
        <end position="580"/>
    </location>
</feature>
<evidence type="ECO:0000256" key="1">
    <source>
        <dbReference type="ARBA" id="ARBA00000085"/>
    </source>
</evidence>
<dbReference type="KEGG" id="senf:GJR95_32015"/>
<accession>A0A6P1W6L5</accession>
<dbReference type="PROSITE" id="PS50109">
    <property type="entry name" value="HIS_KIN"/>
    <property type="match status" value="1"/>
</dbReference>
<evidence type="ECO:0000256" key="6">
    <source>
        <dbReference type="ARBA" id="ARBA00022485"/>
    </source>
</evidence>
<dbReference type="InterPro" id="IPR050482">
    <property type="entry name" value="Sensor_HK_TwoCompSys"/>
</dbReference>
<dbReference type="GO" id="GO:0005737">
    <property type="term" value="C:cytoplasm"/>
    <property type="evidence" value="ECO:0007669"/>
    <property type="project" value="UniProtKB-SubCell"/>
</dbReference>
<evidence type="ECO:0000256" key="14">
    <source>
        <dbReference type="ARBA" id="ARBA00023004"/>
    </source>
</evidence>
<evidence type="ECO:0000256" key="11">
    <source>
        <dbReference type="ARBA" id="ARBA00022741"/>
    </source>
</evidence>